<accession>A0A6G0VKP6</accession>
<organism evidence="1 2">
    <name type="scientific">Aphis craccivora</name>
    <name type="common">Cowpea aphid</name>
    <dbReference type="NCBI Taxonomy" id="307492"/>
    <lineage>
        <taxon>Eukaryota</taxon>
        <taxon>Metazoa</taxon>
        <taxon>Ecdysozoa</taxon>
        <taxon>Arthropoda</taxon>
        <taxon>Hexapoda</taxon>
        <taxon>Insecta</taxon>
        <taxon>Pterygota</taxon>
        <taxon>Neoptera</taxon>
        <taxon>Paraneoptera</taxon>
        <taxon>Hemiptera</taxon>
        <taxon>Sternorrhyncha</taxon>
        <taxon>Aphidomorpha</taxon>
        <taxon>Aphidoidea</taxon>
        <taxon>Aphididae</taxon>
        <taxon>Aphidini</taxon>
        <taxon>Aphis</taxon>
        <taxon>Aphis</taxon>
    </lineage>
</organism>
<dbReference type="Proteomes" id="UP000478052">
    <property type="component" value="Unassembled WGS sequence"/>
</dbReference>
<dbReference type="AlphaFoldDB" id="A0A6G0VKP6"/>
<keyword evidence="2" id="KW-1185">Reference proteome</keyword>
<dbReference type="EMBL" id="VUJU01017001">
    <property type="protein sequence ID" value="KAF0685598.1"/>
    <property type="molecule type" value="Genomic_DNA"/>
</dbReference>
<reference evidence="1 2" key="1">
    <citation type="submission" date="2019-08" db="EMBL/GenBank/DDBJ databases">
        <title>Whole genome of Aphis craccivora.</title>
        <authorList>
            <person name="Voronova N.V."/>
            <person name="Shulinski R.S."/>
            <person name="Bandarenka Y.V."/>
            <person name="Zhorov D.G."/>
            <person name="Warner D."/>
        </authorList>
    </citation>
    <scope>NUCLEOTIDE SEQUENCE [LARGE SCALE GENOMIC DNA]</scope>
    <source>
        <strain evidence="1">180601</strain>
        <tissue evidence="1">Whole Body</tissue>
    </source>
</reference>
<name>A0A6G0VKP6_APHCR</name>
<feature type="non-terminal residue" evidence="1">
    <location>
        <position position="332"/>
    </location>
</feature>
<protein>
    <submittedName>
        <fullName evidence="1">Uncharacterized protein</fullName>
    </submittedName>
</protein>
<evidence type="ECO:0000313" key="1">
    <source>
        <dbReference type="EMBL" id="KAF0685598.1"/>
    </source>
</evidence>
<gene>
    <name evidence="1" type="ORF">FWK35_00035866</name>
</gene>
<sequence>MMVLGINEKCPIKSLIELKHGKFSGQIHIVSSDKLSVHYWTPYQLVVYKHLQNSYCRLAIDATGSLVQKIVRAKQNIKSGHIFLYEAVVSNPQYQVPVTQMLSEKQDTLTIYYWLAQWLKDGVPIPQEAKNSSIESEKLFCYVRIDVAYLIKLVCRWKCWQGKRTMRLKEFYVRCTRLLIKAMSLSEYEDILVDTLTVCYSDTEGLPPMQINDEQGLYDDSYLQNEDDFMSNDDMDDNQIPDDENNFTSNTVKYFLEQIKNKSIVNSSQKGDKLSPFYIPEFAKQLLRISKEFPLWSNVMMANFKSPYETETSASVEGNFAELKKKYSITKI</sequence>
<comment type="caution">
    <text evidence="1">The sequence shown here is derived from an EMBL/GenBank/DDBJ whole genome shotgun (WGS) entry which is preliminary data.</text>
</comment>
<dbReference type="OrthoDB" id="7699963at2759"/>
<evidence type="ECO:0000313" key="2">
    <source>
        <dbReference type="Proteomes" id="UP000478052"/>
    </source>
</evidence>
<proteinExistence type="predicted"/>